<keyword evidence="2" id="KW-0677">Repeat</keyword>
<evidence type="ECO:0000313" key="9">
    <source>
        <dbReference type="Proteomes" id="UP000193560"/>
    </source>
</evidence>
<keyword evidence="9" id="KW-1185">Reference proteome</keyword>
<evidence type="ECO:0000259" key="7">
    <source>
        <dbReference type="PROSITE" id="PS50157"/>
    </source>
</evidence>
<evidence type="ECO:0000256" key="6">
    <source>
        <dbReference type="SAM" id="MobiDB-lite"/>
    </source>
</evidence>
<feature type="compositionally biased region" description="Polar residues" evidence="6">
    <location>
        <begin position="25"/>
        <end position="46"/>
    </location>
</feature>
<dbReference type="FunFam" id="3.30.160.60:FF:000624">
    <property type="entry name" value="zinc finger protein 697"/>
    <property type="match status" value="1"/>
</dbReference>
<feature type="compositionally biased region" description="Low complexity" evidence="6">
    <location>
        <begin position="73"/>
        <end position="86"/>
    </location>
</feature>
<dbReference type="GO" id="GO:0000978">
    <property type="term" value="F:RNA polymerase II cis-regulatory region sequence-specific DNA binding"/>
    <property type="evidence" value="ECO:0007669"/>
    <property type="project" value="UniProtKB-ARBA"/>
</dbReference>
<dbReference type="GO" id="GO:0008270">
    <property type="term" value="F:zinc ion binding"/>
    <property type="evidence" value="ECO:0007669"/>
    <property type="project" value="UniProtKB-KW"/>
</dbReference>
<accession>A0A1X2ICF2</accession>
<dbReference type="OrthoDB" id="6077919at2759"/>
<dbReference type="InterPro" id="IPR013087">
    <property type="entry name" value="Znf_C2H2_type"/>
</dbReference>
<dbReference type="SMART" id="SM00355">
    <property type="entry name" value="ZnF_C2H2"/>
    <property type="match status" value="3"/>
</dbReference>
<dbReference type="FunFam" id="3.30.160.60:FF:000072">
    <property type="entry name" value="zinc finger protein 143 isoform X1"/>
    <property type="match status" value="1"/>
</dbReference>
<dbReference type="SUPFAM" id="SSF57667">
    <property type="entry name" value="beta-beta-alpha zinc fingers"/>
    <property type="match status" value="2"/>
</dbReference>
<dbReference type="EMBL" id="MCGE01000015">
    <property type="protein sequence ID" value="ORZ13960.1"/>
    <property type="molecule type" value="Genomic_DNA"/>
</dbReference>
<evidence type="ECO:0000256" key="5">
    <source>
        <dbReference type="PROSITE-ProRule" id="PRU00042"/>
    </source>
</evidence>
<keyword evidence="4" id="KW-0862">Zinc</keyword>
<feature type="domain" description="C2H2-type" evidence="7">
    <location>
        <begin position="220"/>
        <end position="250"/>
    </location>
</feature>
<sequence length="250" mass="28853">MDDQETHKDTSQHLSGSSTPSSYSLPQLQRPRNNLHPYQQGTTPPSRTLPLTVISSELSKQVQTLPGTSYHFQQYQQQSTQTRSSSDFPLLSTPSLDTETVQTAQGYSPPKMDNNHKSYYNEQFTDKKNFQGDIRSDHRLYTSDNHARSGHHQTSENRYYTCNYPGCGKEFKQQGNLKTHKRKHTGDRPYQCSFKDCRKAFAQMGNLKTHEKIHWPVKPYLCDYPNCNRGYTQRGNLKTHLIKVHHVSQS</sequence>
<gene>
    <name evidence="8" type="ORF">BCR42DRAFT_58966</name>
</gene>
<dbReference type="PROSITE" id="PS50157">
    <property type="entry name" value="ZINC_FINGER_C2H2_2"/>
    <property type="match status" value="3"/>
</dbReference>
<dbReference type="Gene3D" id="3.30.160.60">
    <property type="entry name" value="Classic Zinc Finger"/>
    <property type="match status" value="3"/>
</dbReference>
<dbReference type="InterPro" id="IPR036236">
    <property type="entry name" value="Znf_C2H2_sf"/>
</dbReference>
<feature type="region of interest" description="Disordered" evidence="6">
    <location>
        <begin position="1"/>
        <end position="49"/>
    </location>
</feature>
<keyword evidence="3 5" id="KW-0863">Zinc-finger</keyword>
<proteinExistence type="predicted"/>
<dbReference type="PROSITE" id="PS00028">
    <property type="entry name" value="ZINC_FINGER_C2H2_1"/>
    <property type="match status" value="3"/>
</dbReference>
<evidence type="ECO:0000256" key="2">
    <source>
        <dbReference type="ARBA" id="ARBA00022737"/>
    </source>
</evidence>
<dbReference type="PANTHER" id="PTHR19818:SF139">
    <property type="entry name" value="PAIR-RULE PROTEIN ODD-PAIRED"/>
    <property type="match status" value="1"/>
</dbReference>
<dbReference type="GO" id="GO:0000981">
    <property type="term" value="F:DNA-binding transcription factor activity, RNA polymerase II-specific"/>
    <property type="evidence" value="ECO:0007669"/>
    <property type="project" value="TreeGrafter"/>
</dbReference>
<protein>
    <recommendedName>
        <fullName evidence="7">C2H2-type domain-containing protein</fullName>
    </recommendedName>
</protein>
<dbReference type="GO" id="GO:0045944">
    <property type="term" value="P:positive regulation of transcription by RNA polymerase II"/>
    <property type="evidence" value="ECO:0007669"/>
    <property type="project" value="UniProtKB-ARBA"/>
</dbReference>
<keyword evidence="1" id="KW-0479">Metal-binding</keyword>
<dbReference type="Pfam" id="PF00096">
    <property type="entry name" value="zf-C2H2"/>
    <property type="match status" value="2"/>
</dbReference>
<feature type="compositionally biased region" description="Basic and acidic residues" evidence="6">
    <location>
        <begin position="1"/>
        <end position="11"/>
    </location>
</feature>
<evidence type="ECO:0000256" key="3">
    <source>
        <dbReference type="ARBA" id="ARBA00022771"/>
    </source>
</evidence>
<feature type="region of interest" description="Disordered" evidence="6">
    <location>
        <begin position="99"/>
        <end position="118"/>
    </location>
</feature>
<evidence type="ECO:0000256" key="1">
    <source>
        <dbReference type="ARBA" id="ARBA00022723"/>
    </source>
</evidence>
<organism evidence="8 9">
    <name type="scientific">Absidia repens</name>
    <dbReference type="NCBI Taxonomy" id="90262"/>
    <lineage>
        <taxon>Eukaryota</taxon>
        <taxon>Fungi</taxon>
        <taxon>Fungi incertae sedis</taxon>
        <taxon>Mucoromycota</taxon>
        <taxon>Mucoromycotina</taxon>
        <taxon>Mucoromycetes</taxon>
        <taxon>Mucorales</taxon>
        <taxon>Cunninghamellaceae</taxon>
        <taxon>Absidia</taxon>
    </lineage>
</organism>
<feature type="domain" description="C2H2-type" evidence="7">
    <location>
        <begin position="190"/>
        <end position="219"/>
    </location>
</feature>
<dbReference type="Proteomes" id="UP000193560">
    <property type="component" value="Unassembled WGS sequence"/>
</dbReference>
<dbReference type="AlphaFoldDB" id="A0A1X2ICF2"/>
<dbReference type="PANTHER" id="PTHR19818">
    <property type="entry name" value="ZINC FINGER PROTEIN ZIC AND GLI"/>
    <property type="match status" value="1"/>
</dbReference>
<comment type="caution">
    <text evidence="8">The sequence shown here is derived from an EMBL/GenBank/DDBJ whole genome shotgun (WGS) entry which is preliminary data.</text>
</comment>
<dbReference type="STRING" id="90262.A0A1X2ICF2"/>
<evidence type="ECO:0000313" key="8">
    <source>
        <dbReference type="EMBL" id="ORZ13960.1"/>
    </source>
</evidence>
<evidence type="ECO:0000256" key="4">
    <source>
        <dbReference type="ARBA" id="ARBA00022833"/>
    </source>
</evidence>
<dbReference type="InterPro" id="IPR050329">
    <property type="entry name" value="GLI_C2H2-zinc-finger"/>
</dbReference>
<dbReference type="GO" id="GO:0005634">
    <property type="term" value="C:nucleus"/>
    <property type="evidence" value="ECO:0007669"/>
    <property type="project" value="UniProtKB-ARBA"/>
</dbReference>
<feature type="compositionally biased region" description="Low complexity" evidence="6">
    <location>
        <begin position="15"/>
        <end position="24"/>
    </location>
</feature>
<feature type="region of interest" description="Disordered" evidence="6">
    <location>
        <begin position="73"/>
        <end position="94"/>
    </location>
</feature>
<name>A0A1X2ICF2_9FUNG</name>
<feature type="domain" description="C2H2-type" evidence="7">
    <location>
        <begin position="160"/>
        <end position="189"/>
    </location>
</feature>
<reference evidence="8 9" key="1">
    <citation type="submission" date="2016-07" db="EMBL/GenBank/DDBJ databases">
        <title>Pervasive Adenine N6-methylation of Active Genes in Fungi.</title>
        <authorList>
            <consortium name="DOE Joint Genome Institute"/>
            <person name="Mondo S.J."/>
            <person name="Dannebaum R.O."/>
            <person name="Kuo R.C."/>
            <person name="Labutti K."/>
            <person name="Haridas S."/>
            <person name="Kuo A."/>
            <person name="Salamov A."/>
            <person name="Ahrendt S.R."/>
            <person name="Lipzen A."/>
            <person name="Sullivan W."/>
            <person name="Andreopoulos W.B."/>
            <person name="Clum A."/>
            <person name="Lindquist E."/>
            <person name="Daum C."/>
            <person name="Ramamoorthy G.K."/>
            <person name="Gryganskyi A."/>
            <person name="Culley D."/>
            <person name="Magnuson J.K."/>
            <person name="James T.Y."/>
            <person name="O'Malley M.A."/>
            <person name="Stajich J.E."/>
            <person name="Spatafora J.W."/>
            <person name="Visel A."/>
            <person name="Grigoriev I.V."/>
        </authorList>
    </citation>
    <scope>NUCLEOTIDE SEQUENCE [LARGE SCALE GENOMIC DNA]</scope>
    <source>
        <strain evidence="8 9">NRRL 1336</strain>
    </source>
</reference>